<dbReference type="SUPFAM" id="SSF53335">
    <property type="entry name" value="S-adenosyl-L-methionine-dependent methyltransferases"/>
    <property type="match status" value="1"/>
</dbReference>
<dbReference type="GO" id="GO:0032259">
    <property type="term" value="P:methylation"/>
    <property type="evidence" value="ECO:0007669"/>
    <property type="project" value="UniProtKB-KW"/>
</dbReference>
<evidence type="ECO:0000313" key="6">
    <source>
        <dbReference type="Proteomes" id="UP000289200"/>
    </source>
</evidence>
<organism evidence="5 6">
    <name type="scientific">Rhodoplanes serenus</name>
    <dbReference type="NCBI Taxonomy" id="200615"/>
    <lineage>
        <taxon>Bacteria</taxon>
        <taxon>Pseudomonadati</taxon>
        <taxon>Pseudomonadota</taxon>
        <taxon>Alphaproteobacteria</taxon>
        <taxon>Hyphomicrobiales</taxon>
        <taxon>Nitrobacteraceae</taxon>
        <taxon>Rhodoplanes</taxon>
    </lineage>
</organism>
<evidence type="ECO:0000256" key="2">
    <source>
        <dbReference type="ARBA" id="ARBA00022679"/>
    </source>
</evidence>
<dbReference type="InterPro" id="IPR007757">
    <property type="entry name" value="MT-A70-like"/>
</dbReference>
<keyword evidence="6" id="KW-1185">Reference proteome</keyword>
<sequence length="217" mass="23740">MSAAPIAEAAAHALAALAGARRFATVLADPPWQFVNRTGKMAPEHRRLARYGTLTLPEIAGLPVAALTLPTAHLYLWVPNALLPEGLAVLAAWGFAYKANIVWHKVRKDGGSDGRGVGFYFRNVTELLLFGVRGRHARTLAPGRRQVNLIATRKREHSRKPDEQYAVIEACSPGPYLELFARGLRPGWTSFGDQADAQWAPSWATYAHRSVTGLPAR</sequence>
<dbReference type="AlphaFoldDB" id="A0A3S5CYR9"/>
<dbReference type="PANTHER" id="PTHR12829:SF7">
    <property type="entry name" value="N6-ADENOSINE-METHYLTRANSFERASE CATALYTIC SUBUNIT"/>
    <property type="match status" value="1"/>
</dbReference>
<keyword evidence="3" id="KW-0949">S-adenosyl-L-methionine</keyword>
<reference evidence="6" key="1">
    <citation type="submission" date="2018-10" db="EMBL/GenBank/DDBJ databases">
        <authorList>
            <person name="Peiro R."/>
            <person name="Begona"/>
            <person name="Cbmso G."/>
            <person name="Lopez M."/>
            <person name="Gonzalez S."/>
            <person name="Sacristan E."/>
            <person name="Castillo E."/>
        </authorList>
    </citation>
    <scope>NUCLEOTIDE SEQUENCE [LARGE SCALE GENOMIC DNA]</scope>
</reference>
<dbReference type="Pfam" id="PF05063">
    <property type="entry name" value="MT-A70"/>
    <property type="match status" value="1"/>
</dbReference>
<dbReference type="PROSITE" id="PS51143">
    <property type="entry name" value="MT_A70"/>
    <property type="match status" value="1"/>
</dbReference>
<dbReference type="InterPro" id="IPR029063">
    <property type="entry name" value="SAM-dependent_MTases_sf"/>
</dbReference>
<name>A0A3S5CYR9_9BRAD</name>
<evidence type="ECO:0000313" key="5">
    <source>
        <dbReference type="EMBL" id="VCU11534.1"/>
    </source>
</evidence>
<dbReference type="EMBL" id="UWOC01000214">
    <property type="protein sequence ID" value="VCU11534.1"/>
    <property type="molecule type" value="Genomic_DNA"/>
</dbReference>
<evidence type="ECO:0000256" key="1">
    <source>
        <dbReference type="ARBA" id="ARBA00022603"/>
    </source>
</evidence>
<comment type="caution">
    <text evidence="5">The sequence shown here is derived from an EMBL/GenBank/DDBJ whole genome shotgun (WGS) entry which is preliminary data.</text>
</comment>
<keyword evidence="2" id="KW-0808">Transferase</keyword>
<dbReference type="OrthoDB" id="9800596at2"/>
<dbReference type="PANTHER" id="PTHR12829">
    <property type="entry name" value="N6-ADENOSINE-METHYLTRANSFERASE"/>
    <property type="match status" value="1"/>
</dbReference>
<evidence type="ECO:0008006" key="7">
    <source>
        <dbReference type="Google" id="ProtNLM"/>
    </source>
</evidence>
<accession>A0A3S5CYR9</accession>
<evidence type="ECO:0000256" key="3">
    <source>
        <dbReference type="ARBA" id="ARBA00022691"/>
    </source>
</evidence>
<comment type="similarity">
    <text evidence="4">Belongs to the MT-A70-like family.</text>
</comment>
<evidence type="ECO:0000256" key="4">
    <source>
        <dbReference type="PROSITE-ProRule" id="PRU00489"/>
    </source>
</evidence>
<gene>
    <name evidence="5" type="ORF">RHODGE_RHODGE_05014</name>
</gene>
<protein>
    <recommendedName>
        <fullName evidence="7">S-adenosylmethionine-binding protein</fullName>
    </recommendedName>
</protein>
<keyword evidence="1" id="KW-0489">Methyltransferase</keyword>
<dbReference type="GO" id="GO:0008168">
    <property type="term" value="F:methyltransferase activity"/>
    <property type="evidence" value="ECO:0007669"/>
    <property type="project" value="UniProtKB-KW"/>
</dbReference>
<dbReference type="Proteomes" id="UP000289200">
    <property type="component" value="Unassembled WGS sequence"/>
</dbReference>
<dbReference type="RefSeq" id="WP_129611696.1">
    <property type="nucleotide sequence ID" value="NZ_UWOC01000214.1"/>
</dbReference>
<proteinExistence type="inferred from homology"/>